<accession>C1EGT6</accession>
<comment type="similarity">
    <text evidence="1">Belongs to the CIA30 family.</text>
</comment>
<dbReference type="InterPro" id="IPR013857">
    <property type="entry name" value="NADH-UbQ_OxRdtase-assoc_prot30"/>
</dbReference>
<feature type="domain" description="NADH:ubiquinone oxidoreductase intermediate-associated protein 30" evidence="2">
    <location>
        <begin position="1"/>
        <end position="120"/>
    </location>
</feature>
<dbReference type="InParanoid" id="C1EGT6"/>
<evidence type="ECO:0000256" key="1">
    <source>
        <dbReference type="ARBA" id="ARBA00007884"/>
    </source>
</evidence>
<dbReference type="Proteomes" id="UP000002009">
    <property type="component" value="Chromosome 14"/>
</dbReference>
<dbReference type="STRING" id="296587.C1EGT6"/>
<dbReference type="InterPro" id="IPR008979">
    <property type="entry name" value="Galactose-bd-like_sf"/>
</dbReference>
<dbReference type="GO" id="GO:0010257">
    <property type="term" value="P:NADH dehydrogenase complex assembly"/>
    <property type="evidence" value="ECO:0007669"/>
    <property type="project" value="TreeGrafter"/>
</dbReference>
<dbReference type="RefSeq" id="XP_002506126.1">
    <property type="nucleotide sequence ID" value="XM_002506080.1"/>
</dbReference>
<dbReference type="GO" id="GO:0051082">
    <property type="term" value="F:unfolded protein binding"/>
    <property type="evidence" value="ECO:0007669"/>
    <property type="project" value="TreeGrafter"/>
</dbReference>
<proteinExistence type="inferred from homology"/>
<dbReference type="OrthoDB" id="426386at2759"/>
<dbReference type="EMBL" id="CP001332">
    <property type="protein sequence ID" value="ACO67384.1"/>
    <property type="molecule type" value="Genomic_DNA"/>
</dbReference>
<protein>
    <recommendedName>
        <fullName evidence="2">NADH:ubiquinone oxidoreductase intermediate-associated protein 30 domain-containing protein</fullName>
    </recommendedName>
</protein>
<sequence>MRTRNFESPLDLSGYDGIRLKIRGDGNRFKLILYDEDDWWGSIAFHAAFDTVEGAWLTVDVPFDSFRAVRRGEAVPEGSPDLRAMRTTSVRSMQLMLSKFTYGMGDLNKSFASGPFYLEVSKVSAYRGDAGATR</sequence>
<reference evidence="3 4" key="1">
    <citation type="journal article" date="2009" name="Science">
        <title>Green evolution and dynamic adaptations revealed by genomes of the marine picoeukaryotes Micromonas.</title>
        <authorList>
            <person name="Worden A.Z."/>
            <person name="Lee J.H."/>
            <person name="Mock T."/>
            <person name="Rouze P."/>
            <person name="Simmons M.P."/>
            <person name="Aerts A.L."/>
            <person name="Allen A.E."/>
            <person name="Cuvelier M.L."/>
            <person name="Derelle E."/>
            <person name="Everett M.V."/>
            <person name="Foulon E."/>
            <person name="Grimwood J."/>
            <person name="Gundlach H."/>
            <person name="Henrissat B."/>
            <person name="Napoli C."/>
            <person name="McDonald S.M."/>
            <person name="Parker M.S."/>
            <person name="Rombauts S."/>
            <person name="Salamov A."/>
            <person name="Von Dassow P."/>
            <person name="Badger J.H."/>
            <person name="Coutinho P.M."/>
            <person name="Demir E."/>
            <person name="Dubchak I."/>
            <person name="Gentemann C."/>
            <person name="Eikrem W."/>
            <person name="Gready J.E."/>
            <person name="John U."/>
            <person name="Lanier W."/>
            <person name="Lindquist E.A."/>
            <person name="Lucas S."/>
            <person name="Mayer K.F."/>
            <person name="Moreau H."/>
            <person name="Not F."/>
            <person name="Otillar R."/>
            <person name="Panaud O."/>
            <person name="Pangilinan J."/>
            <person name="Paulsen I."/>
            <person name="Piegu B."/>
            <person name="Poliakov A."/>
            <person name="Robbens S."/>
            <person name="Schmutz J."/>
            <person name="Toulza E."/>
            <person name="Wyss T."/>
            <person name="Zelensky A."/>
            <person name="Zhou K."/>
            <person name="Armbrust E.V."/>
            <person name="Bhattacharya D."/>
            <person name="Goodenough U.W."/>
            <person name="Van de Peer Y."/>
            <person name="Grigoriev I.V."/>
        </authorList>
    </citation>
    <scope>NUCLEOTIDE SEQUENCE [LARGE SCALE GENOMIC DNA]</scope>
    <source>
        <strain evidence="4">RCC299 / NOUM17</strain>
    </source>
</reference>
<evidence type="ECO:0000259" key="2">
    <source>
        <dbReference type="Pfam" id="PF08547"/>
    </source>
</evidence>
<dbReference type="AlphaFoldDB" id="C1EGT6"/>
<evidence type="ECO:0000313" key="4">
    <source>
        <dbReference type="Proteomes" id="UP000002009"/>
    </source>
</evidence>
<name>C1EGT6_MICCC</name>
<organism evidence="3 4">
    <name type="scientific">Micromonas commoda (strain RCC299 / NOUM17 / CCMP2709)</name>
    <name type="common">Picoplanktonic green alga</name>
    <dbReference type="NCBI Taxonomy" id="296587"/>
    <lineage>
        <taxon>Eukaryota</taxon>
        <taxon>Viridiplantae</taxon>
        <taxon>Chlorophyta</taxon>
        <taxon>Mamiellophyceae</taxon>
        <taxon>Mamiellales</taxon>
        <taxon>Mamiellaceae</taxon>
        <taxon>Micromonas</taxon>
    </lineage>
</organism>
<dbReference type="InterPro" id="IPR039131">
    <property type="entry name" value="NDUFAF1"/>
</dbReference>
<dbReference type="SUPFAM" id="SSF49785">
    <property type="entry name" value="Galactose-binding domain-like"/>
    <property type="match status" value="1"/>
</dbReference>
<dbReference type="Pfam" id="PF08547">
    <property type="entry name" value="CIA30"/>
    <property type="match status" value="1"/>
</dbReference>
<dbReference type="Gene3D" id="2.60.120.430">
    <property type="entry name" value="Galactose-binding lectin"/>
    <property type="match status" value="1"/>
</dbReference>
<dbReference type="eggNOG" id="KOG1203">
    <property type="taxonomic scope" value="Eukaryota"/>
</dbReference>
<dbReference type="GeneID" id="8248855"/>
<dbReference type="PANTHER" id="PTHR13194">
    <property type="entry name" value="COMPLEX I INTERMEDIATE-ASSOCIATED PROTEIN 30"/>
    <property type="match status" value="1"/>
</dbReference>
<gene>
    <name evidence="3" type="ORF">MICPUN_109455</name>
</gene>
<dbReference type="PANTHER" id="PTHR13194:SF19">
    <property type="entry name" value="NAD(P)-BINDING ROSSMANN-FOLD SUPERFAMILY PROTEIN"/>
    <property type="match status" value="1"/>
</dbReference>
<evidence type="ECO:0000313" key="3">
    <source>
        <dbReference type="EMBL" id="ACO67384.1"/>
    </source>
</evidence>
<keyword evidence="4" id="KW-1185">Reference proteome</keyword>
<dbReference type="KEGG" id="mis:MICPUN_109455"/>